<gene>
    <name evidence="5" type="primary">Loxhd1</name>
    <name evidence="5" type="ORF">AWC38_SpisGene20758</name>
</gene>
<feature type="compositionally biased region" description="Basic and acidic residues" evidence="3">
    <location>
        <begin position="2431"/>
        <end position="2442"/>
    </location>
</feature>
<dbReference type="InterPro" id="IPR036392">
    <property type="entry name" value="PLAT/LH2_dom_sf"/>
</dbReference>
<dbReference type="SMART" id="SM00308">
    <property type="entry name" value="LH2"/>
    <property type="match status" value="11"/>
</dbReference>
<feature type="repeat" description="ARM" evidence="2">
    <location>
        <begin position="2502"/>
        <end position="2539"/>
    </location>
</feature>
<feature type="domain" description="PLAT" evidence="4">
    <location>
        <begin position="2038"/>
        <end position="2154"/>
    </location>
</feature>
<evidence type="ECO:0000313" key="6">
    <source>
        <dbReference type="Proteomes" id="UP000225706"/>
    </source>
</evidence>
<feature type="compositionally biased region" description="Low complexity" evidence="3">
    <location>
        <begin position="2747"/>
        <end position="2756"/>
    </location>
</feature>
<dbReference type="SUPFAM" id="SSF49723">
    <property type="entry name" value="Lipase/lipooxygenase domain (PLAT/LH2 domain)"/>
    <property type="match status" value="15"/>
</dbReference>
<dbReference type="InterPro" id="IPR016024">
    <property type="entry name" value="ARM-type_fold"/>
</dbReference>
<dbReference type="Proteomes" id="UP000225706">
    <property type="component" value="Unassembled WGS sequence"/>
</dbReference>
<feature type="domain" description="PLAT" evidence="4">
    <location>
        <begin position="1146"/>
        <end position="1259"/>
    </location>
</feature>
<dbReference type="Pfam" id="PF01477">
    <property type="entry name" value="PLAT"/>
    <property type="match status" value="13"/>
</dbReference>
<dbReference type="SUPFAM" id="SSF48371">
    <property type="entry name" value="ARM repeat"/>
    <property type="match status" value="1"/>
</dbReference>
<feature type="domain" description="PLAT" evidence="4">
    <location>
        <begin position="335"/>
        <end position="450"/>
    </location>
</feature>
<feature type="compositionally biased region" description="Low complexity" evidence="3">
    <location>
        <begin position="113"/>
        <end position="124"/>
    </location>
</feature>
<dbReference type="InterPro" id="IPR011989">
    <property type="entry name" value="ARM-like"/>
</dbReference>
<sequence length="2789" mass="313401">MQWETARNESFTRREVRQVHTIGETSHDSWSEQQYTDTNSRYGQFVNGPITNGIDSSQETSHGKRTIYMVNGDTSSEGRDDRFPFKNRESDVSETGSLQRTYSSGSGTGRKFSGSSAGSTNSGTKISSVTMPIRSASFSTRRVSNSSEKPVYTHLFKFITVILVYFTVQASTVSSTEAAPTKPVTLPRTSSLVKQHIPSDPKSSLPEVNVKYNIKMKLGEVKGNGVDGNVYIQLFGSKGNTAKIQLRQAGDEKNRFETGQEYKFMVTTMDIGKVERIKLSHDHMEYGTGLHVKEVEVDVPSYGSHYTFPCNCWLAQDKLSEMTIKDLNSTPTPNKGYTVSVHLGKVLDPYTKLYLQLCGEKEESTKIVLRPSGTATDKFQEGKTYKFSVEMPYIGKVERIRVGHDTYGSGKGIFVDDIEVAPDDEEALYFPCSCWLAEDIGDGKLEREIYPGTRTPLTSESDITHTVSVHLGEVLNPEATLYIYLIGRRGETSKVFLRPEEPLEREKTYKFTLALNVDIGGIEKIRLGQDSRGYGKGLFVESVKVVPTDNDPPMMFPCACWLAEDVWDSKTERELLPGKAVKRPENVAYSLTFKTGDMPYAGTDANVTLQLFGDKGQTEKIMLRQESGKTIKRFDRGRTDRFTVQTMDVGKVERIRISHDNTGPNPEWYLEYLKIEIPSRDEKYMFPCNRWLTGDEERRVEVEVYPVDENAITEEKITVEEVPQQSAPAPKPEPEMAEYLVSFRLGEVLDPYTKLFMVIHGDKGDSEKIYLTPEGGRLEPGRLYTVTVTTTDVGKSLTGTFLECKTFQENDSSVVAEENLITTNDKYYRVVSPHLCAFRSQVHNISMGCEGVSPNQGVFVEEVEVTAPGGPPVMFPSRCWLAEDEDDGQTTRVLVPGQSLTSQYDSKEKFLGFRLGEVLDPNTKLYMVLYGDKGESGKIYLLPDGSKFEPDKFYKVSVNIKDIGNVQKVHIGHDSKGRNKGVFVEEIEVTAPDAPKVIFPCRCWLAENEDDGKTARVIEPGESLTQPYDINFRLGEVMDPRAKLYMIIHGKKGDSGKIYLAPSDGKNFEPGRLYTVSANIRDIGPVEKISLGNESRGPGHGVFVEEVEVGAPNEEPLVFPSRCWLAEDEGDGLVVRVLKPGETIQPTYDILFRLGEVRDPWAKLYMILYGDRGESGKIYLTPSDGTKFEAGKQYRVSVNIKDIGKINKVFLGSDNQGSGRGIYVEEIEVQSTGEDPVIFPCRCWLAEDEGDGKTARVLIPGETIYPQLDSTLYNMTFETEDVPFAGTDATVYVQMFGEKGQTEKIEFRSEDKKEAPKFKRGRIDKFAVETADVGKLTKLRVGHDNTGRNPEWYLKKLSIEIPSRDETCVFEYNNWIAGEEVNLDPIDEKTRTELYTIHLKLGEVADPYAPVWIQLVGEKGESGQIQIKPGYGPYDKFEKGRIYKVVARVADIGRIVDVKVGQDAGHTGVPSKGLYVEEVVVTASRGDGVVFPCHCWTGDEDKIAVEPGLGNEEPLDTTYQVTFKTGDRPNAGTSAKVQFELFGDNGKTEPILLSEDKSLRLFERGNSDKFKVDTRDVGKIEKLRVSHDNSGRDPDWYLEEVTIDVPDKGEQYIFPCHRWLVGSQRNVDLIPAETKDLSQEVDYRIMIKTGDENDAGTDANVNFQMFGEKGKTQNFSLREEGDKKRFEKGRMDKFLIRTRDIGKLTSVRISRDNKGVKPGWLLDKITIDVDEKDEHYVFYCNRWLGSSDIAIDFTPEQGSLPGQEGMYTVSVKVGEVLDPDVNPFYQIVGRNGETNKIRLREGYSKSHVFTKGNTYNVSVKSPDVGEITKLRIGDDGNGRGKTMFVEEVTVTSKEGDTVLFPCRCWLGKDDSNTKIIRELVPGKSVPEELEDISYHMTLKTADVQNAGTDANVYFALHGDKGETPKIALQDESQTFKRFERGRADKFVVQTADVGKLEKLVIGHDNRGEDPGWLLEEVDVDIPERDEHYKFRCGGWLGGQRPGQRKEAVLYPVDDIDGEVKPIEVDSLQETGASGFGDAEYDVEFKTSAEENAGTDANVYFQMIGEDGETQEIDLKNKGKGYFHRGQLDRFRIRARDVGRLKMLRVGHDNSGSNSRWLLDEVVILSLARGERYVFKGGRWIGGRTNEIDLPLDSWNYGQLVGQEPDIPDLIEYMQSGDEVKIINAAAYLQHLCYSKEYVKDKVRELGGIPVIVRLLKHSEWRVRYAAVCLLRNLSFSMKNDANRLAIADCGGIEALIEILQETDKTEYREAILGVLCNLSSVESLRLRILLVCLHIIVILIIITYSEWTAVAARGQPPLRSEPWPAVLVHATRLVRNLSSAGTRARQELRDEKDLIDCLVWIVRIGVKSEQYDNKCLEHSVCTLRNLSYRLESEIDRDRYDDADVDVDPAAVKEQQSQGCFAGCGGRKKKKVPNDKRPMDRPRGPPQGVELIWQPETVQQYHVLIRKAKNIETLEGSAGALHNLTACSWKWAIKIRGDTRRAQAIPQLVELLRIDYDPTIRAAAIALRNMCVDSENKNIVGEKAILHLVHRLPTGDEEERLVHDPTVASLLCAIYQITNKNDKNAKYLRKTKSIQKIVRIATDQNRLYSPRVIKIANQVLANLWSHSHLQQQMKNEGWQYDASNNAELARAPMDFEATSLPRTPDERSRRDPNIRRLESDDDQWRDGSRRARDHWDGEPSGATDISSESDRQRSWGDSLNHIPPPYTSDDNYSRGSRSRDELPMEVLSSSPRPSASNSDRDENENSTDRTFKLKGSGGGGGGGKNEDLWV</sequence>
<dbReference type="Gene3D" id="2.40.180.10">
    <property type="entry name" value="Catalase core domain"/>
    <property type="match status" value="7"/>
</dbReference>
<feature type="domain" description="PLAT" evidence="4">
    <location>
        <begin position="210"/>
        <end position="328"/>
    </location>
</feature>
<evidence type="ECO:0000256" key="2">
    <source>
        <dbReference type="PROSITE-ProRule" id="PRU00259"/>
    </source>
</evidence>
<feature type="domain" description="PLAT" evidence="4">
    <location>
        <begin position="1765"/>
        <end position="1880"/>
    </location>
</feature>
<feature type="region of interest" description="Disordered" evidence="3">
    <location>
        <begin position="2425"/>
        <end position="2448"/>
    </location>
</feature>
<keyword evidence="6" id="KW-1185">Reference proteome</keyword>
<feature type="repeat" description="ARM" evidence="2">
    <location>
        <begin position="2206"/>
        <end position="2234"/>
    </location>
</feature>
<dbReference type="Gene3D" id="2.60.60.20">
    <property type="entry name" value="PLAT/LH2 domain"/>
    <property type="match status" value="8"/>
</dbReference>
<feature type="domain" description="PLAT" evidence="4">
    <location>
        <begin position="907"/>
        <end position="1019"/>
    </location>
</feature>
<feature type="region of interest" description="Disordered" evidence="3">
    <location>
        <begin position="2654"/>
        <end position="2789"/>
    </location>
</feature>
<protein>
    <submittedName>
        <fullName evidence="5">Lipoxygenase-likey domain-containing protein 1</fullName>
    </submittedName>
</protein>
<dbReference type="SMART" id="SM00185">
    <property type="entry name" value="ARM"/>
    <property type="match status" value="6"/>
</dbReference>
<dbReference type="Gene3D" id="1.25.10.10">
    <property type="entry name" value="Leucine-rich Repeat Variant"/>
    <property type="match status" value="1"/>
</dbReference>
<feature type="domain" description="PLAT" evidence="4">
    <location>
        <begin position="587"/>
        <end position="706"/>
    </location>
</feature>
<comment type="caution">
    <text evidence="5">The sequence shown here is derived from an EMBL/GenBank/DDBJ whole genome shotgun (WGS) entry which is preliminary data.</text>
</comment>
<dbReference type="Pfam" id="PF00514">
    <property type="entry name" value="Arm"/>
    <property type="match status" value="2"/>
</dbReference>
<feature type="domain" description="PLAT" evidence="4">
    <location>
        <begin position="1271"/>
        <end position="1390"/>
    </location>
</feature>
<dbReference type="InterPro" id="IPR001024">
    <property type="entry name" value="PLAT/LH2_dom"/>
</dbReference>
<feature type="domain" description="PLAT" evidence="4">
    <location>
        <begin position="1517"/>
        <end position="1634"/>
    </location>
</feature>
<feature type="domain" description="PLAT" evidence="4">
    <location>
        <begin position="1892"/>
        <end position="2010"/>
    </location>
</feature>
<dbReference type="PROSITE" id="PS50095">
    <property type="entry name" value="PLAT"/>
    <property type="match status" value="14"/>
</dbReference>
<feature type="domain" description="PLAT" evidence="4">
    <location>
        <begin position="1641"/>
        <end position="1758"/>
    </location>
</feature>
<dbReference type="EMBL" id="LSMT01000693">
    <property type="protein sequence ID" value="PFX15045.1"/>
    <property type="molecule type" value="Genomic_DNA"/>
</dbReference>
<dbReference type="PANTHER" id="PTHR45901">
    <property type="entry name" value="PROTEIN CBG12474"/>
    <property type="match status" value="1"/>
</dbReference>
<comment type="caution">
    <text evidence="1">Lacks conserved residue(s) required for the propagation of feature annotation.</text>
</comment>
<accession>A0A2B4RFJ6</accession>
<evidence type="ECO:0000259" key="4">
    <source>
        <dbReference type="PROSITE" id="PS50095"/>
    </source>
</evidence>
<dbReference type="PANTHER" id="PTHR45901:SF3">
    <property type="entry name" value="LIPOXYGENASE HOMOLOGY DOMAIN-CONTAINING PROTEIN 1"/>
    <property type="match status" value="1"/>
</dbReference>
<feature type="compositionally biased region" description="Basic and acidic residues" evidence="3">
    <location>
        <begin position="2662"/>
        <end position="2696"/>
    </location>
</feature>
<dbReference type="CDD" id="cd01756">
    <property type="entry name" value="PLAT_repeat"/>
    <property type="match status" value="3"/>
</dbReference>
<reference evidence="6" key="1">
    <citation type="journal article" date="2017" name="bioRxiv">
        <title>Comparative analysis of the genomes of Stylophora pistillata and Acropora digitifera provides evidence for extensive differences between species of corals.</title>
        <authorList>
            <person name="Voolstra C.R."/>
            <person name="Li Y."/>
            <person name="Liew Y.J."/>
            <person name="Baumgarten S."/>
            <person name="Zoccola D."/>
            <person name="Flot J.-F."/>
            <person name="Tambutte S."/>
            <person name="Allemand D."/>
            <person name="Aranda M."/>
        </authorList>
    </citation>
    <scope>NUCLEOTIDE SEQUENCE [LARGE SCALE GENOMIC DNA]</scope>
</reference>
<organism evidence="5 6">
    <name type="scientific">Stylophora pistillata</name>
    <name type="common">Smooth cauliflower coral</name>
    <dbReference type="NCBI Taxonomy" id="50429"/>
    <lineage>
        <taxon>Eukaryota</taxon>
        <taxon>Metazoa</taxon>
        <taxon>Cnidaria</taxon>
        <taxon>Anthozoa</taxon>
        <taxon>Hexacorallia</taxon>
        <taxon>Scleractinia</taxon>
        <taxon>Astrocoeniina</taxon>
        <taxon>Pocilloporidae</taxon>
        <taxon>Stylophora</taxon>
    </lineage>
</organism>
<feature type="repeat" description="ARM" evidence="2">
    <location>
        <begin position="2250"/>
        <end position="2279"/>
    </location>
</feature>
<dbReference type="OrthoDB" id="5961994at2759"/>
<feature type="region of interest" description="Disordered" evidence="3">
    <location>
        <begin position="70"/>
        <end position="126"/>
    </location>
</feature>
<dbReference type="InterPro" id="IPR052970">
    <property type="entry name" value="Inner_ear_hair_cell_LOXHD"/>
</dbReference>
<dbReference type="STRING" id="50429.A0A2B4RFJ6"/>
<feature type="compositionally biased region" description="Basic and acidic residues" evidence="3">
    <location>
        <begin position="76"/>
        <end position="91"/>
    </location>
</feature>
<dbReference type="InterPro" id="IPR000225">
    <property type="entry name" value="Armadillo"/>
</dbReference>
<feature type="domain" description="PLAT" evidence="4">
    <location>
        <begin position="1393"/>
        <end position="1511"/>
    </location>
</feature>
<evidence type="ECO:0000256" key="3">
    <source>
        <dbReference type="SAM" id="MobiDB-lite"/>
    </source>
</evidence>
<dbReference type="PROSITE" id="PS50176">
    <property type="entry name" value="ARM_REPEAT"/>
    <property type="match status" value="3"/>
</dbReference>
<feature type="domain" description="PLAT" evidence="4">
    <location>
        <begin position="463"/>
        <end position="576"/>
    </location>
</feature>
<evidence type="ECO:0000256" key="1">
    <source>
        <dbReference type="PROSITE-ProRule" id="PRU00152"/>
    </source>
</evidence>
<proteinExistence type="predicted"/>
<feature type="compositionally biased region" description="Polar residues" evidence="3">
    <location>
        <begin position="93"/>
        <end position="105"/>
    </location>
</feature>
<feature type="domain" description="PLAT" evidence="4">
    <location>
        <begin position="1026"/>
        <end position="1139"/>
    </location>
</feature>
<name>A0A2B4RFJ6_STYPI</name>
<evidence type="ECO:0000313" key="5">
    <source>
        <dbReference type="EMBL" id="PFX15045.1"/>
    </source>
</evidence>